<keyword evidence="8" id="KW-0408">Iron</keyword>
<organism evidence="12 13">
    <name type="scientific">Hyphomonas polymorpha PS728</name>
    <dbReference type="NCBI Taxonomy" id="1280954"/>
    <lineage>
        <taxon>Bacteria</taxon>
        <taxon>Pseudomonadati</taxon>
        <taxon>Pseudomonadota</taxon>
        <taxon>Alphaproteobacteria</taxon>
        <taxon>Hyphomonadales</taxon>
        <taxon>Hyphomonadaceae</taxon>
        <taxon>Hyphomonas</taxon>
    </lineage>
</organism>
<dbReference type="SUPFAM" id="SSF51197">
    <property type="entry name" value="Clavaminate synthase-like"/>
    <property type="match status" value="1"/>
</dbReference>
<accession>A0A062VL60</accession>
<dbReference type="PATRIC" id="fig|1280954.3.peg.1132"/>
<dbReference type="EMBL" id="ARYM01000005">
    <property type="protein sequence ID" value="KCZ99376.1"/>
    <property type="molecule type" value="Genomic_DNA"/>
</dbReference>
<evidence type="ECO:0000256" key="3">
    <source>
        <dbReference type="ARBA" id="ARBA00007851"/>
    </source>
</evidence>
<comment type="catalytic activity">
    <reaction evidence="9">
        <text>L-ectoine + 2-oxoglutarate + O2 = 5-hydroxyectoine + succinate + CO2</text>
        <dbReference type="Rhea" id="RHEA:45740"/>
        <dbReference type="ChEBI" id="CHEBI:15379"/>
        <dbReference type="ChEBI" id="CHEBI:16526"/>
        <dbReference type="ChEBI" id="CHEBI:16810"/>
        <dbReference type="ChEBI" id="CHEBI:30031"/>
        <dbReference type="ChEBI" id="CHEBI:58515"/>
        <dbReference type="ChEBI" id="CHEBI:85413"/>
        <dbReference type="EC" id="1.14.11.55"/>
    </reaction>
</comment>
<dbReference type="GO" id="GO:0016706">
    <property type="term" value="F:2-oxoglutarate-dependent dioxygenase activity"/>
    <property type="evidence" value="ECO:0007669"/>
    <property type="project" value="InterPro"/>
</dbReference>
<comment type="caution">
    <text evidence="12">The sequence shown here is derived from an EMBL/GenBank/DDBJ whole genome shotgun (WGS) entry which is preliminary data.</text>
</comment>
<evidence type="ECO:0000256" key="11">
    <source>
        <dbReference type="SAM" id="MobiDB-lite"/>
    </source>
</evidence>
<evidence type="ECO:0000256" key="7">
    <source>
        <dbReference type="ARBA" id="ARBA00023002"/>
    </source>
</evidence>
<dbReference type="AlphaFoldDB" id="A0A062VL60"/>
<sequence length="314" mass="35621">MMTDTEQDLYPSRQKPRPEWLERRDPVVHGQPGQEPPVDRELIDQFVRDGFVVLEDVFSPEEVKALTREANALRERGGLIPESRISERGMGGADAVRSVFAPHRQSDVFERLAADERLSGLAQFILGDDVYIHQSRINYKPAFRGKDFYWHSDFETWHTEDGMPRMRAISMSVMLTDNHPHSGPTMFMPGSHMNYVTCVGETPNEHYRESLKKQEYGVPDGDSLARLSKLGGIEGPAPKAGSVVVFDCNTMHGSNSNITPYERINAFFVFNAWSNRLRDPFGNTQPRPEFVAHRQVKEPIRALKTLPPFPVGGR</sequence>
<comment type="cofactor">
    <cofactor evidence="1">
        <name>Fe(2+)</name>
        <dbReference type="ChEBI" id="CHEBI:29033"/>
    </cofactor>
</comment>
<comment type="function">
    <text evidence="2">Involved in the biosynthesis of 5-hydroxyectoine, called compatible solute, which helps organisms to survive extreme osmotic stress by acting as a highly soluble organic osmolyte. Catalyzes the 2-oxoglutarate-dependent selective hydroxylation of L-ectoine to yield (4S,5S)-5-hydroxyectoine.</text>
</comment>
<protein>
    <recommendedName>
        <fullName evidence="10">Ectoine hydroxylase</fullName>
        <ecNumber evidence="10">1.14.11.55</ecNumber>
    </recommendedName>
</protein>
<dbReference type="InterPro" id="IPR012774">
    <property type="entry name" value="EctD"/>
</dbReference>
<evidence type="ECO:0000256" key="5">
    <source>
        <dbReference type="ARBA" id="ARBA00022723"/>
    </source>
</evidence>
<name>A0A062VL60_9PROT</name>
<dbReference type="PANTHER" id="PTHR20883">
    <property type="entry name" value="PHYTANOYL-COA DIOXYGENASE DOMAIN CONTAINING 1"/>
    <property type="match status" value="1"/>
</dbReference>
<evidence type="ECO:0000256" key="1">
    <source>
        <dbReference type="ARBA" id="ARBA00001954"/>
    </source>
</evidence>
<keyword evidence="7" id="KW-0560">Oxidoreductase</keyword>
<gene>
    <name evidence="12" type="ORF">HPO_05552</name>
</gene>
<comment type="similarity">
    <text evidence="3">Belongs to the PhyH family. EctD subfamily.</text>
</comment>
<reference evidence="12 13" key="1">
    <citation type="journal article" date="2014" name="Antonie Van Leeuwenhoek">
        <title>Hyphomonas beringensis sp. nov. and Hyphomonas chukchiensis sp. nov., isolated from surface seawater of the Bering Sea and Chukchi Sea.</title>
        <authorList>
            <person name="Li C."/>
            <person name="Lai Q."/>
            <person name="Li G."/>
            <person name="Dong C."/>
            <person name="Wang J."/>
            <person name="Liao Y."/>
            <person name="Shao Z."/>
        </authorList>
    </citation>
    <scope>NUCLEOTIDE SEQUENCE [LARGE SCALE GENOMIC DNA]</scope>
    <source>
        <strain evidence="12 13">PS728</strain>
    </source>
</reference>
<keyword evidence="13" id="KW-1185">Reference proteome</keyword>
<keyword evidence="6" id="KW-0223">Dioxygenase</keyword>
<dbReference type="Gene3D" id="2.60.120.620">
    <property type="entry name" value="q2cbj1_9rhob like domain"/>
    <property type="match status" value="1"/>
</dbReference>
<dbReference type="GO" id="GO:0005506">
    <property type="term" value="F:iron ion binding"/>
    <property type="evidence" value="ECO:0007669"/>
    <property type="project" value="UniProtKB-ARBA"/>
</dbReference>
<dbReference type="eggNOG" id="COG5285">
    <property type="taxonomic scope" value="Bacteria"/>
</dbReference>
<feature type="region of interest" description="Disordered" evidence="11">
    <location>
        <begin position="1"/>
        <end position="38"/>
    </location>
</feature>
<evidence type="ECO:0000256" key="9">
    <source>
        <dbReference type="ARBA" id="ARBA00049228"/>
    </source>
</evidence>
<dbReference type="NCBIfam" id="TIGR02408">
    <property type="entry name" value="ectoine_ThpD"/>
    <property type="match status" value="1"/>
</dbReference>
<evidence type="ECO:0000256" key="6">
    <source>
        <dbReference type="ARBA" id="ARBA00022964"/>
    </source>
</evidence>
<dbReference type="InterPro" id="IPR008775">
    <property type="entry name" value="Phytyl_CoA_dOase-like"/>
</dbReference>
<evidence type="ECO:0000256" key="2">
    <source>
        <dbReference type="ARBA" id="ARBA00004063"/>
    </source>
</evidence>
<proteinExistence type="inferred from homology"/>
<dbReference type="Pfam" id="PF05721">
    <property type="entry name" value="PhyH"/>
    <property type="match status" value="1"/>
</dbReference>
<dbReference type="EC" id="1.14.11.55" evidence="10"/>
<dbReference type="Proteomes" id="UP000027100">
    <property type="component" value="Unassembled WGS sequence"/>
</dbReference>
<evidence type="ECO:0000256" key="10">
    <source>
        <dbReference type="NCBIfam" id="TIGR02408"/>
    </source>
</evidence>
<evidence type="ECO:0000256" key="8">
    <source>
        <dbReference type="ARBA" id="ARBA00023004"/>
    </source>
</evidence>
<evidence type="ECO:0000256" key="4">
    <source>
        <dbReference type="ARBA" id="ARBA00011738"/>
    </source>
</evidence>
<dbReference type="PANTHER" id="PTHR20883:SF48">
    <property type="entry name" value="ECTOINE DIOXYGENASE"/>
    <property type="match status" value="1"/>
</dbReference>
<evidence type="ECO:0000313" key="13">
    <source>
        <dbReference type="Proteomes" id="UP000027100"/>
    </source>
</evidence>
<keyword evidence="5" id="KW-0479">Metal-binding</keyword>
<evidence type="ECO:0000313" key="12">
    <source>
        <dbReference type="EMBL" id="KCZ99376.1"/>
    </source>
</evidence>
<feature type="compositionally biased region" description="Basic and acidic residues" evidence="11">
    <location>
        <begin position="16"/>
        <end position="27"/>
    </location>
</feature>
<dbReference type="STRING" id="1280954.HPO_05552"/>
<comment type="subunit">
    <text evidence="4">Homodimer.</text>
</comment>